<organism evidence="1 2">
    <name type="scientific">Candidatus Methanogaster sp</name>
    <dbReference type="NCBI Taxonomy" id="3386292"/>
    <lineage>
        <taxon>Archaea</taxon>
        <taxon>Methanobacteriati</taxon>
        <taxon>Methanobacteriota</taxon>
        <taxon>Stenosarchaea group</taxon>
        <taxon>Methanomicrobia</taxon>
        <taxon>Methanosarcinales</taxon>
        <taxon>ANME-2 cluster</taxon>
        <taxon>Candidatus Methanogasteraceae</taxon>
        <taxon>Candidatus Methanogaster</taxon>
    </lineage>
</organism>
<gene>
    <name evidence="1" type="ORF">C4B59_03450</name>
</gene>
<dbReference type="Proteomes" id="UP000248329">
    <property type="component" value="Unassembled WGS sequence"/>
</dbReference>
<evidence type="ECO:0000313" key="2">
    <source>
        <dbReference type="Proteomes" id="UP000248329"/>
    </source>
</evidence>
<sequence length="75" mass="8684">MGMEVINSYKAYWRPEKNYGVLTIFYGGTYHQQTIESPQEMLLVLDILRNEKPVWFITNTKAIVTGPETIGEEET</sequence>
<reference evidence="1" key="1">
    <citation type="submission" date="2018-01" db="EMBL/GenBank/DDBJ databases">
        <authorList>
            <person name="Krukenberg V."/>
        </authorList>
    </citation>
    <scope>NUCLEOTIDE SEQUENCE</scope>
    <source>
        <strain evidence="1">E20ANME2</strain>
    </source>
</reference>
<name>A0AC61L579_9EURY</name>
<dbReference type="EMBL" id="PQXF01000004">
    <property type="protein sequence ID" value="PXF61617.1"/>
    <property type="molecule type" value="Genomic_DNA"/>
</dbReference>
<comment type="caution">
    <text evidence="1">The sequence shown here is derived from an EMBL/GenBank/DDBJ whole genome shotgun (WGS) entry which is preliminary data.</text>
</comment>
<protein>
    <submittedName>
        <fullName evidence="1">Uncharacterized protein</fullName>
    </submittedName>
</protein>
<accession>A0AC61L579</accession>
<proteinExistence type="predicted"/>
<evidence type="ECO:0000313" key="1">
    <source>
        <dbReference type="EMBL" id="PXF61617.1"/>
    </source>
</evidence>